<dbReference type="AlphaFoldDB" id="A0A2H1WNR1"/>
<organism evidence="2">
    <name type="scientific">Spodoptera frugiperda</name>
    <name type="common">Fall armyworm</name>
    <dbReference type="NCBI Taxonomy" id="7108"/>
    <lineage>
        <taxon>Eukaryota</taxon>
        <taxon>Metazoa</taxon>
        <taxon>Ecdysozoa</taxon>
        <taxon>Arthropoda</taxon>
        <taxon>Hexapoda</taxon>
        <taxon>Insecta</taxon>
        <taxon>Pterygota</taxon>
        <taxon>Neoptera</taxon>
        <taxon>Endopterygota</taxon>
        <taxon>Lepidoptera</taxon>
        <taxon>Glossata</taxon>
        <taxon>Ditrysia</taxon>
        <taxon>Noctuoidea</taxon>
        <taxon>Noctuidae</taxon>
        <taxon>Amphipyrinae</taxon>
        <taxon>Spodoptera</taxon>
    </lineage>
</organism>
<accession>A0A2H1WNR1</accession>
<dbReference type="EMBL" id="ODYU01009895">
    <property type="protein sequence ID" value="SOQ54616.1"/>
    <property type="molecule type" value="Genomic_DNA"/>
</dbReference>
<evidence type="ECO:0000313" key="2">
    <source>
        <dbReference type="EMBL" id="SOQ54616.1"/>
    </source>
</evidence>
<proteinExistence type="predicted"/>
<sequence length="152" mass="17247">MSSLPLSESSSYLVVYDTKVSDTIPALMLVQCWRELPLVNFGVLVHSRGQTSRPDGKRSAPPMDGCPWTAYMATPEESQHSFTKRNETQYKVRLDESTKSPNPSNKNFDSIKKYQTNDKNLRIKLSTKRSRLHPATAPTRPLRATSRYDIVT</sequence>
<gene>
    <name evidence="2" type="ORF">SFRICE_033640</name>
</gene>
<reference evidence="2" key="1">
    <citation type="submission" date="2016-07" db="EMBL/GenBank/DDBJ databases">
        <authorList>
            <person name="Bretaudeau A."/>
        </authorList>
    </citation>
    <scope>NUCLEOTIDE SEQUENCE</scope>
    <source>
        <strain evidence="2">Rice</strain>
        <tissue evidence="2">Whole body</tissue>
    </source>
</reference>
<name>A0A2H1WNR1_SPOFR</name>
<evidence type="ECO:0000256" key="1">
    <source>
        <dbReference type="SAM" id="MobiDB-lite"/>
    </source>
</evidence>
<protein>
    <submittedName>
        <fullName evidence="2">SFRICE_033640</fullName>
    </submittedName>
</protein>
<feature type="compositionally biased region" description="Polar residues" evidence="1">
    <location>
        <begin position="99"/>
        <end position="108"/>
    </location>
</feature>
<feature type="region of interest" description="Disordered" evidence="1">
    <location>
        <begin position="91"/>
        <end position="152"/>
    </location>
</feature>
<feature type="compositionally biased region" description="Basic and acidic residues" evidence="1">
    <location>
        <begin position="109"/>
        <end position="121"/>
    </location>
</feature>